<evidence type="ECO:0000256" key="11">
    <source>
        <dbReference type="ARBA" id="ARBA00023033"/>
    </source>
</evidence>
<evidence type="ECO:0000256" key="9">
    <source>
        <dbReference type="ARBA" id="ARBA00023002"/>
    </source>
</evidence>
<dbReference type="Gene3D" id="1.10.630.10">
    <property type="entry name" value="Cytochrome P450"/>
    <property type="match status" value="1"/>
</dbReference>
<evidence type="ECO:0000256" key="10">
    <source>
        <dbReference type="ARBA" id="ARBA00023004"/>
    </source>
</evidence>
<dbReference type="PRINTS" id="PR00463">
    <property type="entry name" value="EP450I"/>
</dbReference>
<keyword evidence="9 13" id="KW-0560">Oxidoreductase</keyword>
<evidence type="ECO:0000256" key="8">
    <source>
        <dbReference type="ARBA" id="ARBA00022848"/>
    </source>
</evidence>
<dbReference type="InterPro" id="IPR017972">
    <property type="entry name" value="Cyt_P450_CS"/>
</dbReference>
<sequence length="581" mass="67941">MLGLFLAGIVICLIIYRVQRYFRYWDQYGVKTVSSIYLLKELVKVYCRQRIMTDMCKNVYNAIPNARYFGVYQFSKPALVLKDADLITELTTKHFDHFTDHQYMISEKFEPMWGKSLFIIKGQRWRTIRHIISPSFTSNKLKIMFGLITDSAKNFTDHFLQKNEDVIEVELKDVFTRFTNDVLTSTSFGLAVDSFKNPNNQFLEIAEKMCNFTSGFGNLIKFNIMVQWPALYEFLGLPVFDTTVNDFFEKLVEDTIHMREERGIVRPDMIHLLMEAKKESLKEIHIDNGKSEDADNKRIQLTNKDIAAQAFFFYLAGFDNVATLLCFCCYEIVVNPEIQDRLRAEVQESFDKCGGAVTYDTINELKYFGMVLKETLRKWPPVFAADRVCTKSFTIQPKVPDEQPVYLKEGSIFWLPIYALHYDPSYFPDPETFDPERFNPENKQNIKAGTFLAFGSGPRSCIGYRLAFLEVKTFLFHLLYHFEIVKTQKSQIPIKLKPTSPNLCPSDGFWFAFRKIRRMNKTPKRKLHQPIFWSRTFCRENGQTLQGMARRIIWALLPLQDFEQPRYLSGSVSNRRRSAKN</sequence>
<evidence type="ECO:0000313" key="14">
    <source>
        <dbReference type="EnsemblMetazoa" id="XP_050502672.1"/>
    </source>
</evidence>
<evidence type="ECO:0000256" key="1">
    <source>
        <dbReference type="ARBA" id="ARBA00001971"/>
    </source>
</evidence>
<evidence type="ECO:0000256" key="5">
    <source>
        <dbReference type="ARBA" id="ARBA00022617"/>
    </source>
</evidence>
<keyword evidence="6 13" id="KW-0479">Metal-binding</keyword>
<name>A0ABM5JXL1_DIAVI</name>
<keyword evidence="7" id="KW-0256">Endoplasmic reticulum</keyword>
<accession>A0ABM5JXL1</accession>
<dbReference type="InterPro" id="IPR002401">
    <property type="entry name" value="Cyt_P450_E_grp-I"/>
</dbReference>
<evidence type="ECO:0000256" key="6">
    <source>
        <dbReference type="ARBA" id="ARBA00022723"/>
    </source>
</evidence>
<keyword evidence="11 13" id="KW-0503">Monooxygenase</keyword>
<keyword evidence="8" id="KW-0492">Microsome</keyword>
<comment type="cofactor">
    <cofactor evidence="1">
        <name>heme</name>
        <dbReference type="ChEBI" id="CHEBI:30413"/>
    </cofactor>
</comment>
<evidence type="ECO:0000256" key="13">
    <source>
        <dbReference type="RuleBase" id="RU000461"/>
    </source>
</evidence>
<comment type="similarity">
    <text evidence="4 13">Belongs to the cytochrome P450 family.</text>
</comment>
<evidence type="ECO:0000256" key="7">
    <source>
        <dbReference type="ARBA" id="ARBA00022824"/>
    </source>
</evidence>
<dbReference type="CDD" id="cd11056">
    <property type="entry name" value="CYP6-like"/>
    <property type="match status" value="1"/>
</dbReference>
<dbReference type="InterPro" id="IPR001128">
    <property type="entry name" value="Cyt_P450"/>
</dbReference>
<dbReference type="Pfam" id="PF00067">
    <property type="entry name" value="p450"/>
    <property type="match status" value="1"/>
</dbReference>
<keyword evidence="15" id="KW-1185">Reference proteome</keyword>
<dbReference type="EnsemblMetazoa" id="XM_050646715.1">
    <property type="protein sequence ID" value="XP_050502672.1"/>
    <property type="gene ID" value="LOC126881968"/>
</dbReference>
<dbReference type="InterPro" id="IPR036396">
    <property type="entry name" value="Cyt_P450_sf"/>
</dbReference>
<dbReference type="PANTHER" id="PTHR24292">
    <property type="entry name" value="CYTOCHROME P450"/>
    <property type="match status" value="1"/>
</dbReference>
<evidence type="ECO:0000256" key="2">
    <source>
        <dbReference type="ARBA" id="ARBA00004174"/>
    </source>
</evidence>
<dbReference type="InterPro" id="IPR050476">
    <property type="entry name" value="Insect_CytP450_Detox"/>
</dbReference>
<reference evidence="14" key="1">
    <citation type="submission" date="2025-05" db="UniProtKB">
        <authorList>
            <consortium name="EnsemblMetazoa"/>
        </authorList>
    </citation>
    <scope>IDENTIFICATION</scope>
</reference>
<evidence type="ECO:0000256" key="3">
    <source>
        <dbReference type="ARBA" id="ARBA00004406"/>
    </source>
</evidence>
<evidence type="ECO:0008006" key="16">
    <source>
        <dbReference type="Google" id="ProtNLM"/>
    </source>
</evidence>
<evidence type="ECO:0000313" key="15">
    <source>
        <dbReference type="Proteomes" id="UP001652700"/>
    </source>
</evidence>
<dbReference type="RefSeq" id="XP_050502672.1">
    <property type="nucleotide sequence ID" value="XM_050646715.1"/>
</dbReference>
<dbReference type="PROSITE" id="PS00086">
    <property type="entry name" value="CYTOCHROME_P450"/>
    <property type="match status" value="1"/>
</dbReference>
<dbReference type="Proteomes" id="UP001652700">
    <property type="component" value="Unplaced"/>
</dbReference>
<keyword evidence="10 13" id="KW-0408">Iron</keyword>
<dbReference type="GeneID" id="126881968"/>
<proteinExistence type="inferred from homology"/>
<dbReference type="PRINTS" id="PR00385">
    <property type="entry name" value="P450"/>
</dbReference>
<dbReference type="SUPFAM" id="SSF48264">
    <property type="entry name" value="Cytochrome P450"/>
    <property type="match status" value="1"/>
</dbReference>
<organism evidence="14 15">
    <name type="scientific">Diabrotica virgifera virgifera</name>
    <name type="common">western corn rootworm</name>
    <dbReference type="NCBI Taxonomy" id="50390"/>
    <lineage>
        <taxon>Eukaryota</taxon>
        <taxon>Metazoa</taxon>
        <taxon>Ecdysozoa</taxon>
        <taxon>Arthropoda</taxon>
        <taxon>Hexapoda</taxon>
        <taxon>Insecta</taxon>
        <taxon>Pterygota</taxon>
        <taxon>Neoptera</taxon>
        <taxon>Endopterygota</taxon>
        <taxon>Coleoptera</taxon>
        <taxon>Polyphaga</taxon>
        <taxon>Cucujiformia</taxon>
        <taxon>Chrysomeloidea</taxon>
        <taxon>Chrysomelidae</taxon>
        <taxon>Galerucinae</taxon>
        <taxon>Diabroticina</taxon>
        <taxon>Diabroticites</taxon>
        <taxon>Diabrotica</taxon>
    </lineage>
</organism>
<dbReference type="PANTHER" id="PTHR24292:SF54">
    <property type="entry name" value="CYP9F3-RELATED"/>
    <property type="match status" value="1"/>
</dbReference>
<evidence type="ECO:0000256" key="12">
    <source>
        <dbReference type="ARBA" id="ARBA00023136"/>
    </source>
</evidence>
<evidence type="ECO:0000256" key="4">
    <source>
        <dbReference type="ARBA" id="ARBA00010617"/>
    </source>
</evidence>
<comment type="subcellular location">
    <subcellularLocation>
        <location evidence="3">Endoplasmic reticulum membrane</location>
        <topology evidence="3">Peripheral membrane protein</topology>
    </subcellularLocation>
    <subcellularLocation>
        <location evidence="2">Microsome membrane</location>
        <topology evidence="2">Peripheral membrane protein</topology>
    </subcellularLocation>
</comment>
<keyword evidence="5 13" id="KW-0349">Heme</keyword>
<protein>
    <recommendedName>
        <fullName evidence="16">Cytochrome P450 9e2-like</fullName>
    </recommendedName>
</protein>
<keyword evidence="12" id="KW-0472">Membrane</keyword>